<reference evidence="3" key="1">
    <citation type="journal article" date="2019" name="Int. J. Syst. Evol. Microbiol.">
        <title>The Global Catalogue of Microorganisms (GCM) 10K type strain sequencing project: providing services to taxonomists for standard genome sequencing and annotation.</title>
        <authorList>
            <consortium name="The Broad Institute Genomics Platform"/>
            <consortium name="The Broad Institute Genome Sequencing Center for Infectious Disease"/>
            <person name="Wu L."/>
            <person name="Ma J."/>
        </authorList>
    </citation>
    <scope>NUCLEOTIDE SEQUENCE [LARGE SCALE GENOMIC DNA]</scope>
    <source>
        <strain evidence="3">KCTC 42501</strain>
    </source>
</reference>
<dbReference type="Pfam" id="PF01809">
    <property type="entry name" value="YidD"/>
    <property type="match status" value="1"/>
</dbReference>
<protein>
    <submittedName>
        <fullName evidence="2">Membrane protein insertion efficiency factor YidD</fullName>
    </submittedName>
</protein>
<keyword evidence="3" id="KW-1185">Reference proteome</keyword>
<dbReference type="SMART" id="SM01234">
    <property type="entry name" value="Haemolytic"/>
    <property type="match status" value="1"/>
</dbReference>
<sequence length="151" mass="17031">MDLMRSAALGAIRLYQRWLSPHKGFACAYRVHTGRCSCSQLGYRAIRRFGVAGGWRLLQRRTALCGVAHRRYSLAPRRPPARERGDCDLGCDFDVLPGKGLDLCDVFNCCDAGGCDWGSDKKKRKQEQHVHIPPYADLGQRRRRRGEGAAR</sequence>
<dbReference type="Proteomes" id="UP001595729">
    <property type="component" value="Unassembled WGS sequence"/>
</dbReference>
<comment type="caution">
    <text evidence="2">The sequence shown here is derived from an EMBL/GenBank/DDBJ whole genome shotgun (WGS) entry which is preliminary data.</text>
</comment>
<evidence type="ECO:0000313" key="3">
    <source>
        <dbReference type="Proteomes" id="UP001595729"/>
    </source>
</evidence>
<feature type="region of interest" description="Disordered" evidence="1">
    <location>
        <begin position="119"/>
        <end position="151"/>
    </location>
</feature>
<proteinExistence type="predicted"/>
<dbReference type="RefSeq" id="WP_382175045.1">
    <property type="nucleotide sequence ID" value="NZ_JBHRXX010000006.1"/>
</dbReference>
<gene>
    <name evidence="2" type="primary">yidD</name>
    <name evidence="2" type="ORF">ACFOPI_14505</name>
</gene>
<accession>A0ABV7W856</accession>
<dbReference type="EMBL" id="JBHRXX010000006">
    <property type="protein sequence ID" value="MFC3684811.1"/>
    <property type="molecule type" value="Genomic_DNA"/>
</dbReference>
<evidence type="ECO:0000313" key="2">
    <source>
        <dbReference type="EMBL" id="MFC3684811.1"/>
    </source>
</evidence>
<name>A0ABV7W856_9BURK</name>
<dbReference type="NCBIfam" id="TIGR00278">
    <property type="entry name" value="membrane protein insertion efficiency factor YidD"/>
    <property type="match status" value="1"/>
</dbReference>
<evidence type="ECO:0000256" key="1">
    <source>
        <dbReference type="SAM" id="MobiDB-lite"/>
    </source>
</evidence>
<organism evidence="2 3">
    <name type="scientific">Hydrogenophaga luteola</name>
    <dbReference type="NCBI Taxonomy" id="1591122"/>
    <lineage>
        <taxon>Bacteria</taxon>
        <taxon>Pseudomonadati</taxon>
        <taxon>Pseudomonadota</taxon>
        <taxon>Betaproteobacteria</taxon>
        <taxon>Burkholderiales</taxon>
        <taxon>Comamonadaceae</taxon>
        <taxon>Hydrogenophaga</taxon>
    </lineage>
</organism>
<dbReference type="InterPro" id="IPR002696">
    <property type="entry name" value="Membr_insert_effic_factor_YidD"/>
</dbReference>